<protein>
    <submittedName>
        <fullName evidence="8">DNA mismatch repair protein MutS</fullName>
    </submittedName>
</protein>
<dbReference type="InterPro" id="IPR045076">
    <property type="entry name" value="MutS"/>
</dbReference>
<dbReference type="SMART" id="SM00533">
    <property type="entry name" value="MUTSd"/>
    <property type="match status" value="1"/>
</dbReference>
<dbReference type="SUPFAM" id="SSF52540">
    <property type="entry name" value="P-loop containing nucleoside triphosphate hydrolases"/>
    <property type="match status" value="1"/>
</dbReference>
<dbReference type="InterPro" id="IPR027417">
    <property type="entry name" value="P-loop_NTPase"/>
</dbReference>
<dbReference type="Pfam" id="PF00488">
    <property type="entry name" value="MutS_V"/>
    <property type="match status" value="1"/>
</dbReference>
<dbReference type="GO" id="GO:0140664">
    <property type="term" value="F:ATP-dependent DNA damage sensor activity"/>
    <property type="evidence" value="ECO:0007669"/>
    <property type="project" value="InterPro"/>
</dbReference>
<dbReference type="Pfam" id="PF01624">
    <property type="entry name" value="MutS_I"/>
    <property type="match status" value="1"/>
</dbReference>
<dbReference type="Gene3D" id="3.40.1170.10">
    <property type="entry name" value="DNA repair protein MutS, domain I"/>
    <property type="match status" value="1"/>
</dbReference>
<dbReference type="GO" id="GO:0005524">
    <property type="term" value="F:ATP binding"/>
    <property type="evidence" value="ECO:0007669"/>
    <property type="project" value="UniProtKB-KW"/>
</dbReference>
<keyword evidence="3" id="KW-0227">DNA damage</keyword>
<evidence type="ECO:0000313" key="8">
    <source>
        <dbReference type="EMBL" id="VAW94225.1"/>
    </source>
</evidence>
<reference evidence="8" key="1">
    <citation type="submission" date="2018-06" db="EMBL/GenBank/DDBJ databases">
        <authorList>
            <person name="Zhirakovskaya E."/>
        </authorList>
    </citation>
    <scope>NUCLEOTIDE SEQUENCE</scope>
</reference>
<dbReference type="InterPro" id="IPR036678">
    <property type="entry name" value="MutS_con_dom_sf"/>
</dbReference>
<dbReference type="AlphaFoldDB" id="A0A3B0ZL37"/>
<accession>A0A3B0ZL37</accession>
<dbReference type="Pfam" id="PF05192">
    <property type="entry name" value="MutS_III"/>
    <property type="match status" value="1"/>
</dbReference>
<dbReference type="InterPro" id="IPR017261">
    <property type="entry name" value="DNA_mismatch_repair_MutS/MSH"/>
</dbReference>
<evidence type="ECO:0000259" key="7">
    <source>
        <dbReference type="PROSITE" id="PS00486"/>
    </source>
</evidence>
<dbReference type="InterPro" id="IPR016151">
    <property type="entry name" value="DNA_mismatch_repair_MutS_N"/>
</dbReference>
<dbReference type="PANTHER" id="PTHR11361">
    <property type="entry name" value="DNA MISMATCH REPAIR PROTEIN MUTS FAMILY MEMBER"/>
    <property type="match status" value="1"/>
</dbReference>
<evidence type="ECO:0000256" key="6">
    <source>
        <dbReference type="ARBA" id="ARBA00023204"/>
    </source>
</evidence>
<dbReference type="InterPro" id="IPR007860">
    <property type="entry name" value="DNA_mmatch_repair_MutS_con_dom"/>
</dbReference>
<evidence type="ECO:0000256" key="2">
    <source>
        <dbReference type="ARBA" id="ARBA00022741"/>
    </source>
</evidence>
<dbReference type="GO" id="GO:0006298">
    <property type="term" value="P:mismatch repair"/>
    <property type="evidence" value="ECO:0007669"/>
    <property type="project" value="InterPro"/>
</dbReference>
<dbReference type="GO" id="GO:0005829">
    <property type="term" value="C:cytosol"/>
    <property type="evidence" value="ECO:0007669"/>
    <property type="project" value="TreeGrafter"/>
</dbReference>
<keyword evidence="4" id="KW-0067">ATP-binding</keyword>
<dbReference type="InterPro" id="IPR036187">
    <property type="entry name" value="DNA_mismatch_repair_MutS_sf"/>
</dbReference>
<dbReference type="PROSITE" id="PS00486">
    <property type="entry name" value="DNA_MISMATCH_REPAIR_2"/>
    <property type="match status" value="1"/>
</dbReference>
<dbReference type="FunFam" id="1.10.1420.10:FF:000002">
    <property type="entry name" value="DNA mismatch repair protein MutS"/>
    <property type="match status" value="1"/>
</dbReference>
<dbReference type="SUPFAM" id="SSF48334">
    <property type="entry name" value="DNA repair protein MutS, domain III"/>
    <property type="match status" value="1"/>
</dbReference>
<dbReference type="Pfam" id="PF05188">
    <property type="entry name" value="MutS_II"/>
    <property type="match status" value="1"/>
</dbReference>
<dbReference type="SMART" id="SM00534">
    <property type="entry name" value="MUTSac"/>
    <property type="match status" value="1"/>
</dbReference>
<dbReference type="PIRSF" id="PIRSF037677">
    <property type="entry name" value="DNA_mis_repair_Msh6"/>
    <property type="match status" value="1"/>
</dbReference>
<keyword evidence="5" id="KW-0238">DNA-binding</keyword>
<dbReference type="GO" id="GO:0030983">
    <property type="term" value="F:mismatched DNA binding"/>
    <property type="evidence" value="ECO:0007669"/>
    <property type="project" value="InterPro"/>
</dbReference>
<dbReference type="HAMAP" id="MF_00096">
    <property type="entry name" value="MutS"/>
    <property type="match status" value="1"/>
</dbReference>
<proteinExistence type="inferred from homology"/>
<sequence>MTSKTEQHTPMMQQYLRIKAQHPNNLLFYRMGDFYELFFDDAKKASKLLDITLTARGKSSNKPIPMAGIPYHAADSYLAKLIKQGVSVAICEQIGDPATSKGPVERKVVRILTPGTITDEALLTSNQECLLSALYRDNNAFGLASIELSTGRLSVMQCYSEAEILAEFERIKPSELIIQDNTKLKLPDYLEIPTNIVSSNYFNNKNTEQLLQHYFSEQNVNLQNLDDSKLSKLAIGALLKFLKEAHYEQLSHIRSIKLDDLNNVIRLDSTTRRNLELESSINGSDKNTLFHIINNTVTPMGARLLRRWLSRPLRDTNKISLRHDAIASLLKNYTFEQITPLLKGIGDLERILTRVAFKSARPRDLTRLALALARLPEIQTQISKIINEKTQQELLLQNVATQISEFPQIVTLLQSAIIEEPPLLIRDGGVIATGYDTQLDEYRMLSKSASDILVKIETEQRAETGIATLKVGFNKVHGYYIEVSRAQSDKVPDYYQRRQTLKNAERFIIPELKKHEDKVLSAGERALAREKYLYEELLTKLNVDLQLLQTSTDGLAELDVLSTLAERADHLQLSRPTFTSKRQIGINAGRHLIIEQAQQVPFTPNDTLLTEQRSMKIITGPNMGGKSTYMRQTALIVILAYIGSFVPADKTLLGPIDQIFTRIGASDDLASGRSTFMVEMTETADILKNATKDSLVLMDEIGRGTSTYDGLALAWACAVTILKNINAMTLFATHYFELTKIPEHYKNCCNIHLGAKEIGNKIIFQHELQQGAANKSYGIHVASLAGVPADVIKIAQQRLLELEASEIDTELSNSSSKNTQTSLNFEVENDYNLIDTPNTIPDNIGSMQKLTNAMQQVDPDTLSPREALEQLYKLKNIINDGK</sequence>
<name>A0A3B0ZL37_9ZZZZ</name>
<dbReference type="InterPro" id="IPR005748">
    <property type="entry name" value="DNA_mismatch_repair_MutS"/>
</dbReference>
<dbReference type="FunFam" id="3.40.50.300:FF:000870">
    <property type="entry name" value="MutS protein homolog 4"/>
    <property type="match status" value="1"/>
</dbReference>
<organism evidence="8">
    <name type="scientific">hydrothermal vent metagenome</name>
    <dbReference type="NCBI Taxonomy" id="652676"/>
    <lineage>
        <taxon>unclassified sequences</taxon>
        <taxon>metagenomes</taxon>
        <taxon>ecological metagenomes</taxon>
    </lineage>
</organism>
<comment type="similarity">
    <text evidence="1">Belongs to the DNA mismatch repair MutS family.</text>
</comment>
<dbReference type="SUPFAM" id="SSF55271">
    <property type="entry name" value="DNA repair protein MutS, domain I"/>
    <property type="match status" value="1"/>
</dbReference>
<evidence type="ECO:0000256" key="3">
    <source>
        <dbReference type="ARBA" id="ARBA00022763"/>
    </source>
</evidence>
<dbReference type="Gene3D" id="1.10.1420.10">
    <property type="match status" value="2"/>
</dbReference>
<dbReference type="EMBL" id="UOFS01000014">
    <property type="protein sequence ID" value="VAW94225.1"/>
    <property type="molecule type" value="Genomic_DNA"/>
</dbReference>
<keyword evidence="2" id="KW-0547">Nucleotide-binding</keyword>
<evidence type="ECO:0000256" key="4">
    <source>
        <dbReference type="ARBA" id="ARBA00022840"/>
    </source>
</evidence>
<dbReference type="InterPro" id="IPR007695">
    <property type="entry name" value="DNA_mismatch_repair_MutS-lik_N"/>
</dbReference>
<dbReference type="Gene3D" id="3.30.420.110">
    <property type="entry name" value="MutS, connector domain"/>
    <property type="match status" value="1"/>
</dbReference>
<dbReference type="Pfam" id="PF05190">
    <property type="entry name" value="MutS_IV"/>
    <property type="match status" value="1"/>
</dbReference>
<evidence type="ECO:0000256" key="1">
    <source>
        <dbReference type="ARBA" id="ARBA00006271"/>
    </source>
</evidence>
<dbReference type="InterPro" id="IPR007696">
    <property type="entry name" value="DNA_mismatch_repair_MutS_core"/>
</dbReference>
<dbReference type="FunFam" id="3.40.1170.10:FF:000001">
    <property type="entry name" value="DNA mismatch repair protein MutS"/>
    <property type="match status" value="1"/>
</dbReference>
<dbReference type="InterPro" id="IPR000432">
    <property type="entry name" value="DNA_mismatch_repair_MutS_C"/>
</dbReference>
<dbReference type="NCBIfam" id="NF003810">
    <property type="entry name" value="PRK05399.1"/>
    <property type="match status" value="1"/>
</dbReference>
<gene>
    <name evidence="8" type="ORF">MNBD_GAMMA22-2186</name>
</gene>
<dbReference type="CDD" id="cd03284">
    <property type="entry name" value="ABC_MutS1"/>
    <property type="match status" value="1"/>
</dbReference>
<feature type="domain" description="DNA mismatch repair proteins mutS family" evidence="7">
    <location>
        <begin position="694"/>
        <end position="710"/>
    </location>
</feature>
<dbReference type="NCBIfam" id="TIGR01070">
    <property type="entry name" value="mutS1"/>
    <property type="match status" value="1"/>
</dbReference>
<evidence type="ECO:0000256" key="5">
    <source>
        <dbReference type="ARBA" id="ARBA00023125"/>
    </source>
</evidence>
<dbReference type="Gene3D" id="6.10.140.430">
    <property type="match status" value="1"/>
</dbReference>
<dbReference type="SUPFAM" id="SSF53150">
    <property type="entry name" value="DNA repair protein MutS, domain II"/>
    <property type="match status" value="1"/>
</dbReference>
<dbReference type="Gene3D" id="3.40.50.300">
    <property type="entry name" value="P-loop containing nucleotide triphosphate hydrolases"/>
    <property type="match status" value="1"/>
</dbReference>
<dbReference type="InterPro" id="IPR007861">
    <property type="entry name" value="DNA_mismatch_repair_MutS_clamp"/>
</dbReference>
<dbReference type="PANTHER" id="PTHR11361:SF34">
    <property type="entry name" value="DNA MISMATCH REPAIR PROTEIN MSH1, MITOCHONDRIAL"/>
    <property type="match status" value="1"/>
</dbReference>
<keyword evidence="6" id="KW-0234">DNA repair</keyword>